<dbReference type="PROSITE" id="PS51194">
    <property type="entry name" value="HELICASE_CTER"/>
    <property type="match status" value="1"/>
</dbReference>
<protein>
    <submittedName>
        <fullName evidence="4">DEAD/DEAH box helicase</fullName>
    </submittedName>
</protein>
<dbReference type="Gene3D" id="3.40.50.300">
    <property type="entry name" value="P-loop containing nucleotide triphosphate hydrolases"/>
    <property type="match status" value="1"/>
</dbReference>
<dbReference type="GO" id="GO:0005524">
    <property type="term" value="F:ATP binding"/>
    <property type="evidence" value="ECO:0007669"/>
    <property type="project" value="InterPro"/>
</dbReference>
<dbReference type="Gene3D" id="3.40.50.10810">
    <property type="entry name" value="Tandem AAA-ATPase domain"/>
    <property type="match status" value="1"/>
</dbReference>
<feature type="domain" description="Helicase ATP-binding" evidence="2">
    <location>
        <begin position="577"/>
        <end position="736"/>
    </location>
</feature>
<dbReference type="Pfam" id="PF12419">
    <property type="entry name" value="DUF3670"/>
    <property type="match status" value="1"/>
</dbReference>
<dbReference type="InterPro" id="IPR027417">
    <property type="entry name" value="P-loop_NTPase"/>
</dbReference>
<sequence>MNQRLYAIWLGEVLFCFSGETSEPKVDAWAAAMRRLESAEGQRPFQQAALRLAEVRYPASSGRSAFKSGERKALMGRTLEGLALPIQEAWPLLLFWNESHVKQQGIVPGQELSYWSKVARFALELMLRGRIAPGLLEVPLTGNRRPKGVAAGRSRWAPELSDPGDEERFRQLAGSMPPICLSAVQAGGGQEEEDIESRQLSILYSFISAVLDDEIRKVVSGLGRKLNASRADYRRGASPLAELWWNGLLAGVPHGDFQGTVAEVTELAEGIAGAGGGQPEAQREEEEGRSTGTFRLCLRLEPTEAEEGKPIWRLSLWAEGVEDPSVLLPYGLLWSYPQQDIEMRGRVYHHVRESLLHRLGKAAQLSGAVRQAMEGTRPEGVVLQPEEVYVFLSKEVARLRKHGVTVQMPSRWTKEGRRSAGIRLRTGKWGEVLDAGQQGSSPPLGVEQLVNYEAEVVLNGSLLTADELSELAASKSPLVFFRGEWVEIDMKEIRQVLKFMKRHGAGVMSFRELMHLTAQKDGEIRWEGLQVEEVETAGLLSLLMEGRSAAGMELKPIPRSLHGTLRPYQERGYRWLVMLRQLGFGALLADDMGLGKTVQVITALLDGISAGKALIICPTSLLGNWQKELSRFAPELRLHVHHGSNRLHGESFRQECAKQQVVLTTYPLAGRDIQELQSVEWASIVLDEAQYIKNYGTKQAQSVMKLKAPHRIAMTGTPVENRLSELWSIFQFLNPGYLGTHSAFKAKYTGSGEQQSVELEKLRKLISPFLLRRLKSDPDIRKDLPEKIELKSYCTLMPAQAELYREITEDLMGRIAESAGMARKGIVLSTLTRLKQVCDHPQLLQESRGARLKAEASGKMERLLELLDLINDNQEAALIFTQYVRMGELLVSALEHRYGMAPAFLHGGVGKAERDRMVEVFQQGESSPFFVLSLKAGGVGLNLTRANHVIHYDRWWNPAVENQATDRVFRIGQQRNVEVHKLICQGTLEERIDELIERKRSLSEQVVGSGEQWLTEMSNEELQHLITLQTDS</sequence>
<feature type="domain" description="Helicase C-terminal" evidence="3">
    <location>
        <begin position="862"/>
        <end position="1032"/>
    </location>
</feature>
<dbReference type="InterPro" id="IPR022138">
    <property type="entry name" value="DUF3670"/>
</dbReference>
<keyword evidence="4" id="KW-0547">Nucleotide-binding</keyword>
<dbReference type="SMART" id="SM00487">
    <property type="entry name" value="DEXDc"/>
    <property type="match status" value="1"/>
</dbReference>
<accession>A0A3Q8S8L8</accession>
<dbReference type="InterPro" id="IPR001650">
    <property type="entry name" value="Helicase_C-like"/>
</dbReference>
<dbReference type="InterPro" id="IPR014001">
    <property type="entry name" value="Helicase_ATP-bd"/>
</dbReference>
<keyword evidence="4" id="KW-0067">ATP-binding</keyword>
<dbReference type="Pfam" id="PF00176">
    <property type="entry name" value="SNF2-rel_dom"/>
    <property type="match status" value="1"/>
</dbReference>
<dbReference type="PROSITE" id="PS51192">
    <property type="entry name" value="HELICASE_ATP_BIND_1"/>
    <property type="match status" value="1"/>
</dbReference>
<dbReference type="CDD" id="cd18793">
    <property type="entry name" value="SF2_C_SNF"/>
    <property type="match status" value="1"/>
</dbReference>
<evidence type="ECO:0000313" key="4">
    <source>
        <dbReference type="EMBL" id="AZK44912.1"/>
    </source>
</evidence>
<name>A0A3Q8S8L8_9BACL</name>
<evidence type="ECO:0000256" key="1">
    <source>
        <dbReference type="ARBA" id="ARBA00022801"/>
    </source>
</evidence>
<evidence type="ECO:0000259" key="2">
    <source>
        <dbReference type="PROSITE" id="PS51192"/>
    </source>
</evidence>
<dbReference type="EMBL" id="CP034248">
    <property type="protein sequence ID" value="AZK44912.1"/>
    <property type="molecule type" value="Genomic_DNA"/>
</dbReference>
<dbReference type="KEGG" id="plen:EIM92_00805"/>
<keyword evidence="1" id="KW-0378">Hydrolase</keyword>
<keyword evidence="5" id="KW-1185">Reference proteome</keyword>
<dbReference type="Proteomes" id="UP000273145">
    <property type="component" value="Chromosome"/>
</dbReference>
<dbReference type="RefSeq" id="WP_125081048.1">
    <property type="nucleotide sequence ID" value="NZ_CP034248.1"/>
</dbReference>
<keyword evidence="4" id="KW-0347">Helicase</keyword>
<dbReference type="PANTHER" id="PTHR10799">
    <property type="entry name" value="SNF2/RAD54 HELICASE FAMILY"/>
    <property type="match status" value="1"/>
</dbReference>
<dbReference type="GO" id="GO:0004386">
    <property type="term" value="F:helicase activity"/>
    <property type="evidence" value="ECO:0007669"/>
    <property type="project" value="UniProtKB-KW"/>
</dbReference>
<dbReference type="SMART" id="SM00490">
    <property type="entry name" value="HELICc"/>
    <property type="match status" value="1"/>
</dbReference>
<dbReference type="AlphaFoldDB" id="A0A3Q8S8L8"/>
<organism evidence="4 5">
    <name type="scientific">Paenibacillus lentus</name>
    <dbReference type="NCBI Taxonomy" id="1338368"/>
    <lineage>
        <taxon>Bacteria</taxon>
        <taxon>Bacillati</taxon>
        <taxon>Bacillota</taxon>
        <taxon>Bacilli</taxon>
        <taxon>Bacillales</taxon>
        <taxon>Paenibacillaceae</taxon>
        <taxon>Paenibacillus</taxon>
    </lineage>
</organism>
<reference evidence="4 5" key="1">
    <citation type="submission" date="2018-11" db="EMBL/GenBank/DDBJ databases">
        <title>Genome sequencing of Paenibacillus lentus DSM25539(T).</title>
        <authorList>
            <person name="Kook J.-K."/>
            <person name="Park S.-N."/>
            <person name="Lim Y.K."/>
        </authorList>
    </citation>
    <scope>NUCLEOTIDE SEQUENCE [LARGE SCALE GENOMIC DNA]</scope>
    <source>
        <strain evidence="4 5">DSM 25539</strain>
    </source>
</reference>
<gene>
    <name evidence="4" type="ORF">EIM92_00805</name>
</gene>
<dbReference type="SUPFAM" id="SSF52540">
    <property type="entry name" value="P-loop containing nucleoside triphosphate hydrolases"/>
    <property type="match status" value="2"/>
</dbReference>
<proteinExistence type="predicted"/>
<dbReference type="InterPro" id="IPR000330">
    <property type="entry name" value="SNF2_N"/>
</dbReference>
<dbReference type="GO" id="GO:0016787">
    <property type="term" value="F:hydrolase activity"/>
    <property type="evidence" value="ECO:0007669"/>
    <property type="project" value="UniProtKB-KW"/>
</dbReference>
<evidence type="ECO:0000313" key="5">
    <source>
        <dbReference type="Proteomes" id="UP000273145"/>
    </source>
</evidence>
<dbReference type="CDD" id="cd18012">
    <property type="entry name" value="DEXQc_arch_SWI2_SNF2"/>
    <property type="match status" value="1"/>
</dbReference>
<dbReference type="OrthoDB" id="9760715at2"/>
<evidence type="ECO:0000259" key="3">
    <source>
        <dbReference type="PROSITE" id="PS51194"/>
    </source>
</evidence>
<dbReference type="InterPro" id="IPR038718">
    <property type="entry name" value="SNF2-like_sf"/>
</dbReference>
<dbReference type="Pfam" id="PF00271">
    <property type="entry name" value="Helicase_C"/>
    <property type="match status" value="1"/>
</dbReference>
<dbReference type="FunFam" id="3.40.50.300:FF:000533">
    <property type="entry name" value="Helicase, Snf2 family"/>
    <property type="match status" value="1"/>
</dbReference>
<dbReference type="InterPro" id="IPR049730">
    <property type="entry name" value="SNF2/RAD54-like_C"/>
</dbReference>